<dbReference type="Proteomes" id="UP000002350">
    <property type="component" value="Chromosome"/>
</dbReference>
<dbReference type="HOGENOM" id="CLU_3358466_0_0_6"/>
<protein>
    <submittedName>
        <fullName evidence="1">Uncharacterized protein</fullName>
    </submittedName>
</protein>
<sequence>MIGNTAGQTTSAATGLANKAADLGIAVADKTVKENI</sequence>
<accession>D4ZEW1</accession>
<evidence type="ECO:0000313" key="1">
    <source>
        <dbReference type="EMBL" id="BAJ00341.1"/>
    </source>
</evidence>
<dbReference type="EMBL" id="AP011177">
    <property type="protein sequence ID" value="BAJ00341.1"/>
    <property type="molecule type" value="Genomic_DNA"/>
</dbReference>
<dbReference type="STRING" id="637905.SVI_0370"/>
<keyword evidence="2" id="KW-1185">Reference proteome</keyword>
<organism evidence="1 2">
    <name type="scientific">Shewanella violacea (strain JCM 10179 / CIP 106290 / LMG 19151 / DSS12)</name>
    <dbReference type="NCBI Taxonomy" id="637905"/>
    <lineage>
        <taxon>Bacteria</taxon>
        <taxon>Pseudomonadati</taxon>
        <taxon>Pseudomonadota</taxon>
        <taxon>Gammaproteobacteria</taxon>
        <taxon>Alteromonadales</taxon>
        <taxon>Shewanellaceae</taxon>
        <taxon>Shewanella</taxon>
    </lineage>
</organism>
<name>D4ZEW1_SHEVD</name>
<evidence type="ECO:0000313" key="2">
    <source>
        <dbReference type="Proteomes" id="UP000002350"/>
    </source>
</evidence>
<reference evidence="2" key="1">
    <citation type="journal article" date="2010" name="Mol. Biosyst.">
        <title>Complete genome sequence and comparative analysis of Shewanella violacea, a psychrophilic and piezophilic bacterium from deep sea floor sediments.</title>
        <authorList>
            <person name="Aono E."/>
            <person name="Baba T."/>
            <person name="Ara T."/>
            <person name="Nishi T."/>
            <person name="Nakamichi T."/>
            <person name="Inamoto E."/>
            <person name="Toyonaga H."/>
            <person name="Hasegawa M."/>
            <person name="Takai Y."/>
            <person name="Okumura Y."/>
            <person name="Baba M."/>
            <person name="Tomita M."/>
            <person name="Kato C."/>
            <person name="Oshima T."/>
            <person name="Nakasone K."/>
            <person name="Mori H."/>
        </authorList>
    </citation>
    <scope>NUCLEOTIDE SEQUENCE [LARGE SCALE GENOMIC DNA]</scope>
    <source>
        <strain evidence="2">JCM 10179 / CIP 106290 / LMG 19151 / DSS12</strain>
    </source>
</reference>
<gene>
    <name evidence="1" type="ordered locus">SVI_0370</name>
</gene>
<dbReference type="KEGG" id="svo:SVI_0370"/>
<proteinExistence type="predicted"/>
<dbReference type="AlphaFoldDB" id="D4ZEW1"/>